<sequence length="197" mass="22009">MLRDFPTTLIISVRRITRGYSRPKNMSKRSISSILNDEPDAGSPQSKVPRTDAQPEVSSSAHPSLPAKPETSEQSTFLAYPDLSGPPIKSPLFQLPTPLTSFSYTPEHVQEFTNSALRYYTPIPPSLLGNSRGGPNRGLDLNYGYERWIRKPEDRGRIDSLLRAVDKVCAREPGDEEGKIMRLKDVSVVAWRGVITR</sequence>
<evidence type="ECO:0000313" key="3">
    <source>
        <dbReference type="EMBL" id="KAK7032292.1"/>
    </source>
</evidence>
<gene>
    <name evidence="3" type="primary">RAI1_1</name>
    <name evidence="3" type="ORF">VNI00_013251</name>
</gene>
<accession>A0AAW0C0Z8</accession>
<dbReference type="Pfam" id="PF08652">
    <property type="entry name" value="RAI1"/>
    <property type="match status" value="1"/>
</dbReference>
<keyword evidence="3" id="KW-0378">Hydrolase</keyword>
<dbReference type="InterPro" id="IPR013961">
    <property type="entry name" value="RAI1"/>
</dbReference>
<evidence type="ECO:0000313" key="4">
    <source>
        <dbReference type="Proteomes" id="UP001383192"/>
    </source>
</evidence>
<comment type="caution">
    <text evidence="3">The sequence shown here is derived from an EMBL/GenBank/DDBJ whole genome shotgun (WGS) entry which is preliminary data.</text>
</comment>
<dbReference type="AlphaFoldDB" id="A0AAW0C0Z8"/>
<keyword evidence="3" id="KW-0255">Endonuclease</keyword>
<keyword evidence="3" id="KW-0540">Nuclease</keyword>
<name>A0AAW0C0Z8_9AGAR</name>
<dbReference type="GO" id="GO:0004519">
    <property type="term" value="F:endonuclease activity"/>
    <property type="evidence" value="ECO:0007669"/>
    <property type="project" value="UniProtKB-KW"/>
</dbReference>
<organism evidence="3 4">
    <name type="scientific">Paramarasmius palmivorus</name>
    <dbReference type="NCBI Taxonomy" id="297713"/>
    <lineage>
        <taxon>Eukaryota</taxon>
        <taxon>Fungi</taxon>
        <taxon>Dikarya</taxon>
        <taxon>Basidiomycota</taxon>
        <taxon>Agaricomycotina</taxon>
        <taxon>Agaricomycetes</taxon>
        <taxon>Agaricomycetidae</taxon>
        <taxon>Agaricales</taxon>
        <taxon>Marasmiineae</taxon>
        <taxon>Marasmiaceae</taxon>
        <taxon>Paramarasmius</taxon>
    </lineage>
</organism>
<evidence type="ECO:0000256" key="1">
    <source>
        <dbReference type="SAM" id="MobiDB-lite"/>
    </source>
</evidence>
<reference evidence="3 4" key="1">
    <citation type="submission" date="2024-01" db="EMBL/GenBank/DDBJ databases">
        <title>A draft genome for a cacao thread blight-causing isolate of Paramarasmius palmivorus.</title>
        <authorList>
            <person name="Baruah I.K."/>
            <person name="Bukari Y."/>
            <person name="Amoako-Attah I."/>
            <person name="Meinhardt L.W."/>
            <person name="Bailey B.A."/>
            <person name="Cohen S.P."/>
        </authorList>
    </citation>
    <scope>NUCLEOTIDE SEQUENCE [LARGE SCALE GENOMIC DNA]</scope>
    <source>
        <strain evidence="3 4">GH-12</strain>
    </source>
</reference>
<feature type="region of interest" description="Disordered" evidence="1">
    <location>
        <begin position="21"/>
        <end position="81"/>
    </location>
</feature>
<dbReference type="Proteomes" id="UP001383192">
    <property type="component" value="Unassembled WGS sequence"/>
</dbReference>
<dbReference type="EMBL" id="JAYKXP010000066">
    <property type="protein sequence ID" value="KAK7032292.1"/>
    <property type="molecule type" value="Genomic_DNA"/>
</dbReference>
<proteinExistence type="predicted"/>
<keyword evidence="4" id="KW-1185">Reference proteome</keyword>
<protein>
    <submittedName>
        <fullName evidence="3">Decapping endonuclease targeting mRNA</fullName>
    </submittedName>
</protein>
<evidence type="ECO:0000259" key="2">
    <source>
        <dbReference type="Pfam" id="PF08652"/>
    </source>
</evidence>
<feature type="domain" description="RAI1-like" evidence="2">
    <location>
        <begin position="95"/>
        <end position="197"/>
    </location>
</feature>